<evidence type="ECO:0000313" key="2">
    <source>
        <dbReference type="Proteomes" id="UP000054538"/>
    </source>
</evidence>
<protein>
    <submittedName>
        <fullName evidence="1">Uncharacterized protein</fullName>
    </submittedName>
</protein>
<sequence length="147" mass="16113">MFLFNFICGVGQTDGDAPEQGWVNINPAASSTKEMGPCASTNYVGEYQEAHADLEKGLVEDHSEDLAQWKVQVEAWEKDSSNTNPYEHKVETITLAAVHLKLAKQEAKDIQAGMTNILHEDCSPNVLISTVLELEDQRYTAPSGCSA</sequence>
<accession>A0A0D0DIY0</accession>
<name>A0A0D0DIY0_9AGAM</name>
<reference evidence="1 2" key="1">
    <citation type="submission" date="2014-04" db="EMBL/GenBank/DDBJ databases">
        <authorList>
            <consortium name="DOE Joint Genome Institute"/>
            <person name="Kuo A."/>
            <person name="Kohler A."/>
            <person name="Jargeat P."/>
            <person name="Nagy L.G."/>
            <person name="Floudas D."/>
            <person name="Copeland A."/>
            <person name="Barry K.W."/>
            <person name="Cichocki N."/>
            <person name="Veneault-Fourrey C."/>
            <person name="LaButti K."/>
            <person name="Lindquist E.A."/>
            <person name="Lipzen A."/>
            <person name="Lundell T."/>
            <person name="Morin E."/>
            <person name="Murat C."/>
            <person name="Sun H."/>
            <person name="Tunlid A."/>
            <person name="Henrissat B."/>
            <person name="Grigoriev I.V."/>
            <person name="Hibbett D.S."/>
            <person name="Martin F."/>
            <person name="Nordberg H.P."/>
            <person name="Cantor M.N."/>
            <person name="Hua S.X."/>
        </authorList>
    </citation>
    <scope>NUCLEOTIDE SEQUENCE [LARGE SCALE GENOMIC DNA]</scope>
    <source>
        <strain evidence="1 2">Ve08.2h10</strain>
    </source>
</reference>
<evidence type="ECO:0000313" key="1">
    <source>
        <dbReference type="EMBL" id="KIK90983.1"/>
    </source>
</evidence>
<dbReference type="OrthoDB" id="2682651at2759"/>
<dbReference type="AlphaFoldDB" id="A0A0D0DIY0"/>
<dbReference type="InParanoid" id="A0A0D0DIY0"/>
<gene>
    <name evidence="1" type="ORF">PAXRUDRAFT_27206</name>
</gene>
<keyword evidence="2" id="KW-1185">Reference proteome</keyword>
<proteinExistence type="predicted"/>
<dbReference type="InterPro" id="IPR040521">
    <property type="entry name" value="KDZ"/>
</dbReference>
<dbReference type="Proteomes" id="UP000054538">
    <property type="component" value="Unassembled WGS sequence"/>
</dbReference>
<dbReference type="EMBL" id="KN825443">
    <property type="protein sequence ID" value="KIK90983.1"/>
    <property type="molecule type" value="Genomic_DNA"/>
</dbReference>
<organism evidence="1 2">
    <name type="scientific">Paxillus rubicundulus Ve08.2h10</name>
    <dbReference type="NCBI Taxonomy" id="930991"/>
    <lineage>
        <taxon>Eukaryota</taxon>
        <taxon>Fungi</taxon>
        <taxon>Dikarya</taxon>
        <taxon>Basidiomycota</taxon>
        <taxon>Agaricomycotina</taxon>
        <taxon>Agaricomycetes</taxon>
        <taxon>Agaricomycetidae</taxon>
        <taxon>Boletales</taxon>
        <taxon>Paxilineae</taxon>
        <taxon>Paxillaceae</taxon>
        <taxon>Paxillus</taxon>
    </lineage>
</organism>
<reference evidence="2" key="2">
    <citation type="submission" date="2015-01" db="EMBL/GenBank/DDBJ databases">
        <title>Evolutionary Origins and Diversification of the Mycorrhizal Mutualists.</title>
        <authorList>
            <consortium name="DOE Joint Genome Institute"/>
            <consortium name="Mycorrhizal Genomics Consortium"/>
            <person name="Kohler A."/>
            <person name="Kuo A."/>
            <person name="Nagy L.G."/>
            <person name="Floudas D."/>
            <person name="Copeland A."/>
            <person name="Barry K.W."/>
            <person name="Cichocki N."/>
            <person name="Veneault-Fourrey C."/>
            <person name="LaButti K."/>
            <person name="Lindquist E.A."/>
            <person name="Lipzen A."/>
            <person name="Lundell T."/>
            <person name="Morin E."/>
            <person name="Murat C."/>
            <person name="Riley R."/>
            <person name="Ohm R."/>
            <person name="Sun H."/>
            <person name="Tunlid A."/>
            <person name="Henrissat B."/>
            <person name="Grigoriev I.V."/>
            <person name="Hibbett D.S."/>
            <person name="Martin F."/>
        </authorList>
    </citation>
    <scope>NUCLEOTIDE SEQUENCE [LARGE SCALE GENOMIC DNA]</scope>
    <source>
        <strain evidence="2">Ve08.2h10</strain>
    </source>
</reference>
<dbReference type="HOGENOM" id="CLU_1768709_0_0_1"/>
<dbReference type="Pfam" id="PF18758">
    <property type="entry name" value="KDZ"/>
    <property type="match status" value="1"/>
</dbReference>
<dbReference type="STRING" id="930991.A0A0D0DIY0"/>